<accession>A0A9P6SNA9</accession>
<feature type="compositionally biased region" description="Low complexity" evidence="8">
    <location>
        <begin position="77"/>
        <end position="95"/>
    </location>
</feature>
<dbReference type="Pfam" id="PF23215">
    <property type="entry name" value="WD_LRWD1"/>
    <property type="match status" value="1"/>
</dbReference>
<proteinExistence type="predicted"/>
<protein>
    <recommendedName>
        <fullName evidence="9">Leucine-rich repeat and WD repeat-containing protein 1 WD domain-containing protein</fullName>
    </recommendedName>
</protein>
<feature type="compositionally biased region" description="Acidic residues" evidence="8">
    <location>
        <begin position="184"/>
        <end position="195"/>
    </location>
</feature>
<dbReference type="SUPFAM" id="SSF50978">
    <property type="entry name" value="WD40 repeat-like"/>
    <property type="match status" value="1"/>
</dbReference>
<gene>
    <name evidence="10" type="ORF">BGZ65_001818</name>
</gene>
<feature type="compositionally biased region" description="Acidic residues" evidence="8">
    <location>
        <begin position="660"/>
        <end position="678"/>
    </location>
</feature>
<dbReference type="InterPro" id="IPR036322">
    <property type="entry name" value="WD40_repeat_dom_sf"/>
</dbReference>
<dbReference type="PROSITE" id="PS50082">
    <property type="entry name" value="WD_REPEATS_2"/>
    <property type="match status" value="1"/>
</dbReference>
<keyword evidence="2" id="KW-0158">Chromosome</keyword>
<dbReference type="GO" id="GO:0071169">
    <property type="term" value="P:establishment of protein localization to chromatin"/>
    <property type="evidence" value="ECO:0007669"/>
    <property type="project" value="TreeGrafter"/>
</dbReference>
<evidence type="ECO:0000256" key="3">
    <source>
        <dbReference type="ARBA" id="ARBA00022574"/>
    </source>
</evidence>
<feature type="compositionally biased region" description="Low complexity" evidence="8">
    <location>
        <begin position="142"/>
        <end position="161"/>
    </location>
</feature>
<reference evidence="10" key="1">
    <citation type="journal article" date="2020" name="Fungal Divers.">
        <title>Resolving the Mortierellaceae phylogeny through synthesis of multi-gene phylogenetics and phylogenomics.</title>
        <authorList>
            <person name="Vandepol N."/>
            <person name="Liber J."/>
            <person name="Desiro A."/>
            <person name="Na H."/>
            <person name="Kennedy M."/>
            <person name="Barry K."/>
            <person name="Grigoriev I.V."/>
            <person name="Miller A.N."/>
            <person name="O'Donnell K."/>
            <person name="Stajich J.E."/>
            <person name="Bonito G."/>
        </authorList>
    </citation>
    <scope>NUCLEOTIDE SEQUENCE</scope>
    <source>
        <strain evidence="10">MES-2147</strain>
    </source>
</reference>
<dbReference type="GO" id="GO:0006325">
    <property type="term" value="P:chromatin organization"/>
    <property type="evidence" value="ECO:0007669"/>
    <property type="project" value="UniProtKB-KW"/>
</dbReference>
<evidence type="ECO:0000256" key="8">
    <source>
        <dbReference type="SAM" id="MobiDB-lite"/>
    </source>
</evidence>
<feature type="repeat" description="WD" evidence="7">
    <location>
        <begin position="444"/>
        <end position="486"/>
    </location>
</feature>
<dbReference type="GO" id="GO:0005664">
    <property type="term" value="C:nuclear origin of replication recognition complex"/>
    <property type="evidence" value="ECO:0007669"/>
    <property type="project" value="TreeGrafter"/>
</dbReference>
<feature type="compositionally biased region" description="Gly residues" evidence="8">
    <location>
        <begin position="634"/>
        <end position="643"/>
    </location>
</feature>
<evidence type="ECO:0000256" key="7">
    <source>
        <dbReference type="PROSITE-ProRule" id="PRU00221"/>
    </source>
</evidence>
<dbReference type="PROSITE" id="PS50294">
    <property type="entry name" value="WD_REPEATS_REGION"/>
    <property type="match status" value="1"/>
</dbReference>
<dbReference type="InterPro" id="IPR015943">
    <property type="entry name" value="WD40/YVTN_repeat-like_dom_sf"/>
</dbReference>
<comment type="caution">
    <text evidence="10">The sequence shown here is derived from an EMBL/GenBank/DDBJ whole genome shotgun (WGS) entry which is preliminary data.</text>
</comment>
<evidence type="ECO:0000256" key="2">
    <source>
        <dbReference type="ARBA" id="ARBA00022454"/>
    </source>
</evidence>
<dbReference type="SMART" id="SM00320">
    <property type="entry name" value="WD40"/>
    <property type="match status" value="3"/>
</dbReference>
<dbReference type="PANTHER" id="PTHR24370">
    <property type="entry name" value="OPTICIN"/>
    <property type="match status" value="1"/>
</dbReference>
<feature type="compositionally biased region" description="Basic and acidic residues" evidence="8">
    <location>
        <begin position="585"/>
        <end position="605"/>
    </location>
</feature>
<keyword evidence="4" id="KW-0433">Leucine-rich repeat</keyword>
<dbReference type="GO" id="GO:0003682">
    <property type="term" value="F:chromatin binding"/>
    <property type="evidence" value="ECO:0007669"/>
    <property type="project" value="TreeGrafter"/>
</dbReference>
<dbReference type="AlphaFoldDB" id="A0A9P6SNA9"/>
<dbReference type="Gene3D" id="2.130.10.10">
    <property type="entry name" value="YVTN repeat-like/Quinoprotein amine dehydrogenase"/>
    <property type="match status" value="1"/>
</dbReference>
<dbReference type="InterPro" id="IPR019775">
    <property type="entry name" value="WD40_repeat_CS"/>
</dbReference>
<feature type="compositionally biased region" description="Polar residues" evidence="8">
    <location>
        <begin position="225"/>
        <end position="238"/>
    </location>
</feature>
<dbReference type="InterPro" id="IPR052489">
    <property type="entry name" value="LRWD1"/>
</dbReference>
<evidence type="ECO:0000256" key="6">
    <source>
        <dbReference type="ARBA" id="ARBA00022853"/>
    </source>
</evidence>
<name>A0A9P6SNA9_9FUNG</name>
<keyword evidence="6" id="KW-0156">Chromatin regulator</keyword>
<evidence type="ECO:0000256" key="4">
    <source>
        <dbReference type="ARBA" id="ARBA00022614"/>
    </source>
</evidence>
<feature type="compositionally biased region" description="Basic residues" evidence="8">
    <location>
        <begin position="331"/>
        <end position="346"/>
    </location>
</feature>
<dbReference type="InterPro" id="IPR056160">
    <property type="entry name" value="WD_LRWD1"/>
</dbReference>
<dbReference type="PROSITE" id="PS00678">
    <property type="entry name" value="WD_REPEATS_1"/>
    <property type="match status" value="1"/>
</dbReference>
<dbReference type="EMBL" id="JAAAHW010003480">
    <property type="protein sequence ID" value="KAF9983420.1"/>
    <property type="molecule type" value="Genomic_DNA"/>
</dbReference>
<keyword evidence="11" id="KW-1185">Reference proteome</keyword>
<evidence type="ECO:0000256" key="1">
    <source>
        <dbReference type="ARBA" id="ARBA00004286"/>
    </source>
</evidence>
<keyword evidence="5" id="KW-0677">Repeat</keyword>
<organism evidence="10 11">
    <name type="scientific">Modicella reniformis</name>
    <dbReference type="NCBI Taxonomy" id="1440133"/>
    <lineage>
        <taxon>Eukaryota</taxon>
        <taxon>Fungi</taxon>
        <taxon>Fungi incertae sedis</taxon>
        <taxon>Mucoromycota</taxon>
        <taxon>Mortierellomycotina</taxon>
        <taxon>Mortierellomycetes</taxon>
        <taxon>Mortierellales</taxon>
        <taxon>Mortierellaceae</taxon>
        <taxon>Modicella</taxon>
    </lineage>
</organism>
<sequence length="792" mass="87257">MQRKRVTIVESSCSDESSSGTKPPKKLPRSRTATARTPPPPPTTTTRISTRRHQSSTSEPVPVVASKRTKPTATGRVPKASAAVTAVVVPSRSTRGGISEQKAPERPTTRASAITTTTTATTRATTTTAATKSKASQKPAVKASTSSTRKTAAASTASATTGVRKKSVAKAISARKIHDGTESGYEDNIEEEENIDNPIHGHGHGQEDSEESITSTWKYPDLLDPTNTPSTDATDMDDVNQTKGFVLDYILRGHSRNTHEGQDEDETDTWAAAFQPTLPVIRSGLDIYMTDNEGTDQESSNDSEDPNTDDDDDDDDNDDDDGDGDDDMGKRLLKKRSRQIAKDLSRKRKKSSSIVATCGSNTICLIDCRLGKVMAKYSHVQEEEFMCLAWTTLDHTYGGIIDGNKNDHVPKENRHGQTNILAAAGRMGSIKLINPLQNTCYKYLHGHTDCILRLKFSLTNPRWLFSASMDGTARLWDIGSISNYETEACCLATFVGLDDSSVTAIGVSEKYLIVGTANGLMVQYNLFELNKHIEQNRGDAKKQMQTVQPERIYPASQEWHESALDDIVYIPYFSEKSYTVIKNRNRMESESKSGTNKDKDKDKNKNKSKSNRGQRAKGKAASKKGKEAQRQARGGRGGRGSRGARGARGARGVLTRCEDESSEEEEEEEKEKDDDDDIDAETEFVFASRENCQGEIIVWNATKSTKTDADLKTILDWSIAESWSKFTLVQNRIKISRKTDPNLFLRNKSWKDQGQNVLIAGSTDGKVVMFDLGCQPKRKRDGNIIAAKPTNQ</sequence>
<feature type="region of interest" description="Disordered" evidence="8">
    <location>
        <begin position="290"/>
        <end position="346"/>
    </location>
</feature>
<feature type="region of interest" description="Disordered" evidence="8">
    <location>
        <begin position="584"/>
        <end position="678"/>
    </location>
</feature>
<evidence type="ECO:0000313" key="11">
    <source>
        <dbReference type="Proteomes" id="UP000749646"/>
    </source>
</evidence>
<dbReference type="OrthoDB" id="7318948at2759"/>
<comment type="subcellular location">
    <subcellularLocation>
        <location evidence="1">Chromosome</location>
    </subcellularLocation>
</comment>
<feature type="compositionally biased region" description="Acidic residues" evidence="8">
    <location>
        <begin position="293"/>
        <end position="326"/>
    </location>
</feature>
<keyword evidence="3 7" id="KW-0853">WD repeat</keyword>
<feature type="domain" description="Leucine-rich repeat and WD repeat-containing protein 1 WD" evidence="9">
    <location>
        <begin position="351"/>
        <end position="493"/>
    </location>
</feature>
<dbReference type="InterPro" id="IPR001680">
    <property type="entry name" value="WD40_rpt"/>
</dbReference>
<evidence type="ECO:0000259" key="9">
    <source>
        <dbReference type="Pfam" id="PF23215"/>
    </source>
</evidence>
<feature type="compositionally biased region" description="Low complexity" evidence="8">
    <location>
        <begin position="109"/>
        <end position="134"/>
    </location>
</feature>
<dbReference type="Proteomes" id="UP000749646">
    <property type="component" value="Unassembled WGS sequence"/>
</dbReference>
<evidence type="ECO:0000313" key="10">
    <source>
        <dbReference type="EMBL" id="KAF9983420.1"/>
    </source>
</evidence>
<feature type="region of interest" description="Disordered" evidence="8">
    <location>
        <begin position="1"/>
        <end position="238"/>
    </location>
</feature>
<dbReference type="PANTHER" id="PTHR24370:SF10">
    <property type="entry name" value="LEUCINE-RICH REPEAT AND WD REPEAT-CONTAINING PROTEIN 1"/>
    <property type="match status" value="1"/>
</dbReference>
<evidence type="ECO:0000256" key="5">
    <source>
        <dbReference type="ARBA" id="ARBA00022737"/>
    </source>
</evidence>
<feature type="compositionally biased region" description="Basic residues" evidence="8">
    <location>
        <begin position="606"/>
        <end position="623"/>
    </location>
</feature>
<feature type="compositionally biased region" description="Low complexity" evidence="8">
    <location>
        <begin position="10"/>
        <end position="19"/>
    </location>
</feature>